<reference evidence="2" key="1">
    <citation type="submission" date="2016-10" db="EMBL/GenBank/DDBJ databases">
        <authorList>
            <person name="Varghese N."/>
            <person name="Submissions S."/>
        </authorList>
    </citation>
    <scope>NUCLEOTIDE SEQUENCE [LARGE SCALE GENOMIC DNA]</scope>
    <source>
        <strain evidence="2">DSM 18579</strain>
    </source>
</reference>
<proteinExistence type="predicted"/>
<name>A0A1I0FB27_9GAMM</name>
<dbReference type="STRING" id="1123402.SAMN02583745_02699"/>
<organism evidence="1 2">
    <name type="scientific">Thorsellia anophelis DSM 18579</name>
    <dbReference type="NCBI Taxonomy" id="1123402"/>
    <lineage>
        <taxon>Bacteria</taxon>
        <taxon>Pseudomonadati</taxon>
        <taxon>Pseudomonadota</taxon>
        <taxon>Gammaproteobacteria</taxon>
        <taxon>Enterobacterales</taxon>
        <taxon>Thorselliaceae</taxon>
        <taxon>Thorsellia</taxon>
    </lineage>
</organism>
<dbReference type="RefSeq" id="WP_093322178.1">
    <property type="nucleotide sequence ID" value="NZ_FOHV01000038.1"/>
</dbReference>
<accession>A0A1I0FB27</accession>
<evidence type="ECO:0000313" key="1">
    <source>
        <dbReference type="EMBL" id="SET55150.1"/>
    </source>
</evidence>
<gene>
    <name evidence="1" type="ORF">SAMN02583745_02699</name>
</gene>
<evidence type="ECO:0000313" key="2">
    <source>
        <dbReference type="Proteomes" id="UP000242642"/>
    </source>
</evidence>
<dbReference type="AlphaFoldDB" id="A0A1I0FB27"/>
<dbReference type="Proteomes" id="UP000242642">
    <property type="component" value="Unassembled WGS sequence"/>
</dbReference>
<dbReference type="EMBL" id="FOHV01000038">
    <property type="protein sequence ID" value="SET55150.1"/>
    <property type="molecule type" value="Genomic_DNA"/>
</dbReference>
<keyword evidence="2" id="KW-1185">Reference proteome</keyword>
<protein>
    <submittedName>
        <fullName evidence="1">Uncharacterized protein</fullName>
    </submittedName>
</protein>
<sequence length="60" mass="6761">MKGLALYSINKFFAINAGRMVTYMNQTLQSTSQLAPRLLIWMTGLQGRALIIKEDVISSR</sequence>